<evidence type="ECO:0000313" key="2">
    <source>
        <dbReference type="Proteomes" id="UP000318313"/>
    </source>
</evidence>
<dbReference type="KEGG" id="gfm:Enr17x_12930"/>
<gene>
    <name evidence="1" type="ORF">Enr17x_12930</name>
</gene>
<name>A0A518I849_9PLAN</name>
<evidence type="ECO:0000313" key="1">
    <source>
        <dbReference type="EMBL" id="QDV49276.1"/>
    </source>
</evidence>
<dbReference type="EMBL" id="CP037452">
    <property type="protein sequence ID" value="QDV49276.1"/>
    <property type="molecule type" value="Genomic_DNA"/>
</dbReference>
<proteinExistence type="predicted"/>
<dbReference type="AlphaFoldDB" id="A0A518I849"/>
<dbReference type="RefSeq" id="WP_198000991.1">
    <property type="nucleotide sequence ID" value="NZ_CP037452.1"/>
</dbReference>
<protein>
    <submittedName>
        <fullName evidence="1">Uncharacterized protein</fullName>
    </submittedName>
</protein>
<sequence length="95" mass="11027">MSNEPKKTICLEHQCAEDQATPFGMVCPQCKRRLYTNPPQGNLMSFWESQPVAFTLDREPCFAYSLMWEDYRVRSIHLPDQEATARESSEIESHS</sequence>
<accession>A0A518I849</accession>
<organism evidence="1 2">
    <name type="scientific">Gimesia fumaroli</name>
    <dbReference type="NCBI Taxonomy" id="2527976"/>
    <lineage>
        <taxon>Bacteria</taxon>
        <taxon>Pseudomonadati</taxon>
        <taxon>Planctomycetota</taxon>
        <taxon>Planctomycetia</taxon>
        <taxon>Planctomycetales</taxon>
        <taxon>Planctomycetaceae</taxon>
        <taxon>Gimesia</taxon>
    </lineage>
</organism>
<keyword evidence="2" id="KW-1185">Reference proteome</keyword>
<dbReference type="Proteomes" id="UP000318313">
    <property type="component" value="Chromosome"/>
</dbReference>
<reference evidence="1 2" key="1">
    <citation type="submission" date="2019-03" db="EMBL/GenBank/DDBJ databases">
        <title>Deep-cultivation of Planctomycetes and their phenomic and genomic characterization uncovers novel biology.</title>
        <authorList>
            <person name="Wiegand S."/>
            <person name="Jogler M."/>
            <person name="Boedeker C."/>
            <person name="Pinto D."/>
            <person name="Vollmers J."/>
            <person name="Rivas-Marin E."/>
            <person name="Kohn T."/>
            <person name="Peeters S.H."/>
            <person name="Heuer A."/>
            <person name="Rast P."/>
            <person name="Oberbeckmann S."/>
            <person name="Bunk B."/>
            <person name="Jeske O."/>
            <person name="Meyerdierks A."/>
            <person name="Storesund J.E."/>
            <person name="Kallscheuer N."/>
            <person name="Luecker S."/>
            <person name="Lage O.M."/>
            <person name="Pohl T."/>
            <person name="Merkel B.J."/>
            <person name="Hornburger P."/>
            <person name="Mueller R.-W."/>
            <person name="Bruemmer F."/>
            <person name="Labrenz M."/>
            <person name="Spormann A.M."/>
            <person name="Op den Camp H."/>
            <person name="Overmann J."/>
            <person name="Amann R."/>
            <person name="Jetten M.S.M."/>
            <person name="Mascher T."/>
            <person name="Medema M.H."/>
            <person name="Devos D.P."/>
            <person name="Kaster A.-K."/>
            <person name="Ovreas L."/>
            <person name="Rohde M."/>
            <person name="Galperin M.Y."/>
            <person name="Jogler C."/>
        </authorList>
    </citation>
    <scope>NUCLEOTIDE SEQUENCE [LARGE SCALE GENOMIC DNA]</scope>
    <source>
        <strain evidence="1 2">Enr17</strain>
    </source>
</reference>